<evidence type="ECO:0000313" key="3">
    <source>
        <dbReference type="Proteomes" id="UP001066276"/>
    </source>
</evidence>
<proteinExistence type="predicted"/>
<sequence>MTACSRLSVNPAHDASEWRLPRGVPGEEDGLPCYLGYGDAETSLGDPDIWVPYRTKREDGLHERVNTDDEEDAEATGREEKEEHTEDEEKKANDDDSRNGNRVVPTKAADQRGTEENGDTRADRHAPGGTWLTKVRSFLKDSILKKRESYGRRGEGRDGTGGGRGEAWREQGGDEGE</sequence>
<dbReference type="AlphaFoldDB" id="A0AAV7NHX5"/>
<dbReference type="EMBL" id="JANPWB010000012">
    <property type="protein sequence ID" value="KAJ1114505.1"/>
    <property type="molecule type" value="Genomic_DNA"/>
</dbReference>
<gene>
    <name evidence="2" type="ORF">NDU88_002741</name>
</gene>
<keyword evidence="3" id="KW-1185">Reference proteome</keyword>
<accession>A0AAV7NHX5</accession>
<evidence type="ECO:0000313" key="2">
    <source>
        <dbReference type="EMBL" id="KAJ1114505.1"/>
    </source>
</evidence>
<feature type="compositionally biased region" description="Basic and acidic residues" evidence="1">
    <location>
        <begin position="109"/>
        <end position="126"/>
    </location>
</feature>
<feature type="compositionally biased region" description="Basic and acidic residues" evidence="1">
    <location>
        <begin position="55"/>
        <end position="67"/>
    </location>
</feature>
<evidence type="ECO:0000256" key="1">
    <source>
        <dbReference type="SAM" id="MobiDB-lite"/>
    </source>
</evidence>
<protein>
    <submittedName>
        <fullName evidence="2">Uncharacterized protein</fullName>
    </submittedName>
</protein>
<feature type="compositionally biased region" description="Basic and acidic residues" evidence="1">
    <location>
        <begin position="138"/>
        <end position="158"/>
    </location>
</feature>
<feature type="compositionally biased region" description="Basic and acidic residues" evidence="1">
    <location>
        <begin position="75"/>
        <end position="99"/>
    </location>
</feature>
<dbReference type="Proteomes" id="UP001066276">
    <property type="component" value="Chromosome 8"/>
</dbReference>
<comment type="caution">
    <text evidence="2">The sequence shown here is derived from an EMBL/GenBank/DDBJ whole genome shotgun (WGS) entry which is preliminary data.</text>
</comment>
<feature type="region of interest" description="Disordered" evidence="1">
    <location>
        <begin position="1"/>
        <end position="177"/>
    </location>
</feature>
<reference evidence="2" key="1">
    <citation type="journal article" date="2022" name="bioRxiv">
        <title>Sequencing and chromosome-scale assembly of the giantPleurodeles waltlgenome.</title>
        <authorList>
            <person name="Brown T."/>
            <person name="Elewa A."/>
            <person name="Iarovenko S."/>
            <person name="Subramanian E."/>
            <person name="Araus A.J."/>
            <person name="Petzold A."/>
            <person name="Susuki M."/>
            <person name="Suzuki K.-i.T."/>
            <person name="Hayashi T."/>
            <person name="Toyoda A."/>
            <person name="Oliveira C."/>
            <person name="Osipova E."/>
            <person name="Leigh N.D."/>
            <person name="Simon A."/>
            <person name="Yun M.H."/>
        </authorList>
    </citation>
    <scope>NUCLEOTIDE SEQUENCE</scope>
    <source>
        <strain evidence="2">20211129_DDA</strain>
        <tissue evidence="2">Liver</tissue>
    </source>
</reference>
<feature type="compositionally biased region" description="Basic and acidic residues" evidence="1">
    <location>
        <begin position="166"/>
        <end position="177"/>
    </location>
</feature>
<organism evidence="2 3">
    <name type="scientific">Pleurodeles waltl</name>
    <name type="common">Iberian ribbed newt</name>
    <dbReference type="NCBI Taxonomy" id="8319"/>
    <lineage>
        <taxon>Eukaryota</taxon>
        <taxon>Metazoa</taxon>
        <taxon>Chordata</taxon>
        <taxon>Craniata</taxon>
        <taxon>Vertebrata</taxon>
        <taxon>Euteleostomi</taxon>
        <taxon>Amphibia</taxon>
        <taxon>Batrachia</taxon>
        <taxon>Caudata</taxon>
        <taxon>Salamandroidea</taxon>
        <taxon>Salamandridae</taxon>
        <taxon>Pleurodelinae</taxon>
        <taxon>Pleurodeles</taxon>
    </lineage>
</organism>
<name>A0AAV7NHX5_PLEWA</name>